<accession>A0A8H8U935</accession>
<organism evidence="4 5">
    <name type="scientific">Lachnellula occidentalis</name>
    <dbReference type="NCBI Taxonomy" id="215460"/>
    <lineage>
        <taxon>Eukaryota</taxon>
        <taxon>Fungi</taxon>
        <taxon>Dikarya</taxon>
        <taxon>Ascomycota</taxon>
        <taxon>Pezizomycotina</taxon>
        <taxon>Leotiomycetes</taxon>
        <taxon>Helotiales</taxon>
        <taxon>Lachnaceae</taxon>
        <taxon>Lachnellula</taxon>
    </lineage>
</organism>
<dbReference type="EMBL" id="QGMI01001055">
    <property type="protein sequence ID" value="TVY34974.1"/>
    <property type="molecule type" value="Genomic_DNA"/>
</dbReference>
<dbReference type="AlphaFoldDB" id="A0A8H8U935"/>
<comment type="subcellular location">
    <subcellularLocation>
        <location evidence="1">Nucleus</location>
    </subcellularLocation>
</comment>
<dbReference type="Pfam" id="PF00172">
    <property type="entry name" value="Zn_clus"/>
    <property type="match status" value="1"/>
</dbReference>
<dbReference type="PANTHER" id="PTHR37534:SF38">
    <property type="entry name" value="ZN(2)-C6 FUNGAL-TYPE DOMAIN-CONTAINING PROTEIN"/>
    <property type="match status" value="1"/>
</dbReference>
<dbReference type="SMART" id="SM00066">
    <property type="entry name" value="GAL4"/>
    <property type="match status" value="1"/>
</dbReference>
<dbReference type="PANTHER" id="PTHR37534">
    <property type="entry name" value="TRANSCRIPTIONAL ACTIVATOR PROTEIN UGA3"/>
    <property type="match status" value="1"/>
</dbReference>
<evidence type="ECO:0000256" key="1">
    <source>
        <dbReference type="ARBA" id="ARBA00004123"/>
    </source>
</evidence>
<dbReference type="Proteomes" id="UP000443090">
    <property type="component" value="Unassembled WGS sequence"/>
</dbReference>
<dbReference type="CDD" id="cd00067">
    <property type="entry name" value="GAL4"/>
    <property type="match status" value="1"/>
</dbReference>
<dbReference type="Gene3D" id="4.10.240.10">
    <property type="entry name" value="Zn(2)-C6 fungal-type DNA-binding domain"/>
    <property type="match status" value="1"/>
</dbReference>
<dbReference type="OrthoDB" id="434972at2759"/>
<dbReference type="GO" id="GO:0045944">
    <property type="term" value="P:positive regulation of transcription by RNA polymerase II"/>
    <property type="evidence" value="ECO:0007669"/>
    <property type="project" value="TreeGrafter"/>
</dbReference>
<sequence>MAARACSAATTLTDDSQHAKKTAKRSHTGCRTCRRRKKKCDEQRPECGNCEKAHFVCEGYDQKLLFETRDQARKARKARGIALTYSELRPAISSSMSSPGSIPNIFQPQNLAFSHDTPSAYHGLEYSPTFDFGIGSFGMPPAPSTFDIRPLDSYEDETRYNNHSLTPAREAYMPQEADLSQIVAQEKTLPQDLPFLIKGVETELHRHLFYYFTHTMSRLLTISNRDDNPMNVEMIPLAMRDRNVMEMVLCLAASHRLKSQQTGIEELRRERNRLHKGVCDLQSRRLQDFDQKPRITGTIPLSVPDQDVVIATSLLLCLYERCEGATNGNWKTHLDRARQALTMGPPSPESDIDNWDSDTIIITEVNPFLLEYFNYHDSIATVTLPSLTYSKPRFRCSTKCSPHHRSLIGATDGLCTFVARISAVRALADASPRQPDGNVVAQAVDIWHDLDAVKSRTTVSSKFGMIAQIGQWALWIWLYSIVYPDGKADAVIQNAVQLMAAGISEVKTNDGAMSCLLFPLFITGSAAIKDEDRITIDAQFRRLKEFCSFDNVDVARDVVKKMWAAHDMGLPNSWDWVKQLESNGMSILII</sequence>
<comment type="caution">
    <text evidence="4">The sequence shown here is derived from an EMBL/GenBank/DDBJ whole genome shotgun (WGS) entry which is preliminary data.</text>
</comment>
<feature type="domain" description="Zn(2)-C6 fungal-type" evidence="3">
    <location>
        <begin position="29"/>
        <end position="57"/>
    </location>
</feature>
<gene>
    <name evidence="4" type="primary">moc3_1</name>
    <name evidence="4" type="ORF">LOCC1_G007881</name>
</gene>
<dbReference type="Pfam" id="PF11951">
    <property type="entry name" value="Fungal_trans_2"/>
    <property type="match status" value="1"/>
</dbReference>
<evidence type="ECO:0000256" key="2">
    <source>
        <dbReference type="ARBA" id="ARBA00023242"/>
    </source>
</evidence>
<dbReference type="InterPro" id="IPR001138">
    <property type="entry name" value="Zn2Cys6_DnaBD"/>
</dbReference>
<dbReference type="GO" id="GO:0008270">
    <property type="term" value="F:zinc ion binding"/>
    <property type="evidence" value="ECO:0007669"/>
    <property type="project" value="InterPro"/>
</dbReference>
<keyword evidence="2" id="KW-0539">Nucleus</keyword>
<dbReference type="GO" id="GO:0005634">
    <property type="term" value="C:nucleus"/>
    <property type="evidence" value="ECO:0007669"/>
    <property type="project" value="UniProtKB-SubCell"/>
</dbReference>
<dbReference type="InterPro" id="IPR036864">
    <property type="entry name" value="Zn2-C6_fun-type_DNA-bd_sf"/>
</dbReference>
<dbReference type="PROSITE" id="PS50048">
    <property type="entry name" value="ZN2_CY6_FUNGAL_2"/>
    <property type="match status" value="1"/>
</dbReference>
<name>A0A8H8U935_9HELO</name>
<reference evidence="4 5" key="1">
    <citation type="submission" date="2018-05" db="EMBL/GenBank/DDBJ databases">
        <title>Genome sequencing and assembly of the regulated plant pathogen Lachnellula willkommii and related sister species for the development of diagnostic species identification markers.</title>
        <authorList>
            <person name="Giroux E."/>
            <person name="Bilodeau G."/>
        </authorList>
    </citation>
    <scope>NUCLEOTIDE SEQUENCE [LARGE SCALE GENOMIC DNA]</scope>
    <source>
        <strain evidence="4 5">CBS 160.35</strain>
    </source>
</reference>
<evidence type="ECO:0000313" key="5">
    <source>
        <dbReference type="Proteomes" id="UP000443090"/>
    </source>
</evidence>
<dbReference type="SUPFAM" id="SSF57701">
    <property type="entry name" value="Zn2/Cys6 DNA-binding domain"/>
    <property type="match status" value="1"/>
</dbReference>
<evidence type="ECO:0000259" key="3">
    <source>
        <dbReference type="PROSITE" id="PS50048"/>
    </source>
</evidence>
<keyword evidence="5" id="KW-1185">Reference proteome</keyword>
<dbReference type="PROSITE" id="PS00463">
    <property type="entry name" value="ZN2_CY6_FUNGAL_1"/>
    <property type="match status" value="1"/>
</dbReference>
<protein>
    <submittedName>
        <fullName evidence="4">Transcriptional regulatory protein</fullName>
    </submittedName>
</protein>
<dbReference type="GO" id="GO:0000981">
    <property type="term" value="F:DNA-binding transcription factor activity, RNA polymerase II-specific"/>
    <property type="evidence" value="ECO:0007669"/>
    <property type="project" value="InterPro"/>
</dbReference>
<dbReference type="GO" id="GO:0000976">
    <property type="term" value="F:transcription cis-regulatory region binding"/>
    <property type="evidence" value="ECO:0007669"/>
    <property type="project" value="TreeGrafter"/>
</dbReference>
<proteinExistence type="predicted"/>
<evidence type="ECO:0000313" key="4">
    <source>
        <dbReference type="EMBL" id="TVY34974.1"/>
    </source>
</evidence>
<dbReference type="InterPro" id="IPR021858">
    <property type="entry name" value="Fun_TF"/>
</dbReference>